<proteinExistence type="predicted"/>
<dbReference type="SUPFAM" id="SSF47413">
    <property type="entry name" value="lambda repressor-like DNA-binding domains"/>
    <property type="match status" value="1"/>
</dbReference>
<dbReference type="Proteomes" id="UP001225034">
    <property type="component" value="Unassembled WGS sequence"/>
</dbReference>
<evidence type="ECO:0000259" key="3">
    <source>
        <dbReference type="SMART" id="SM00530"/>
    </source>
</evidence>
<accession>A0ABT9YGD5</accession>
<keyword evidence="2" id="KW-0812">Transmembrane</keyword>
<dbReference type="InterPro" id="IPR025194">
    <property type="entry name" value="RodZ-like_C"/>
</dbReference>
<evidence type="ECO:0000256" key="2">
    <source>
        <dbReference type="SAM" id="Phobius"/>
    </source>
</evidence>
<feature type="compositionally biased region" description="Basic and acidic residues" evidence="1">
    <location>
        <begin position="72"/>
        <end position="94"/>
    </location>
</feature>
<dbReference type="PANTHER" id="PTHR34475:SF1">
    <property type="entry name" value="CYTOSKELETON PROTEIN RODZ"/>
    <property type="match status" value="1"/>
</dbReference>
<dbReference type="Pfam" id="PF13413">
    <property type="entry name" value="HTH_25"/>
    <property type="match status" value="1"/>
</dbReference>
<dbReference type="InterPro" id="IPR050400">
    <property type="entry name" value="Bact_Cytoskel_RodZ"/>
</dbReference>
<name>A0ABT9YGD5_9BACI</name>
<dbReference type="EMBL" id="JAUSUA010000001">
    <property type="protein sequence ID" value="MDQ0206277.1"/>
    <property type="molecule type" value="Genomic_DNA"/>
</dbReference>
<gene>
    <name evidence="4" type="ORF">J2S05_001051</name>
</gene>
<evidence type="ECO:0000256" key="1">
    <source>
        <dbReference type="SAM" id="MobiDB-lite"/>
    </source>
</evidence>
<organism evidence="4 5">
    <name type="scientific">Alkalicoccobacillus murimartini</name>
    <dbReference type="NCBI Taxonomy" id="171685"/>
    <lineage>
        <taxon>Bacteria</taxon>
        <taxon>Bacillati</taxon>
        <taxon>Bacillota</taxon>
        <taxon>Bacilli</taxon>
        <taxon>Bacillales</taxon>
        <taxon>Bacillaceae</taxon>
        <taxon>Alkalicoccobacillus</taxon>
    </lineage>
</organism>
<keyword evidence="5" id="KW-1185">Reference proteome</keyword>
<keyword evidence="2" id="KW-0472">Membrane</keyword>
<evidence type="ECO:0000313" key="4">
    <source>
        <dbReference type="EMBL" id="MDQ0206277.1"/>
    </source>
</evidence>
<dbReference type="SMART" id="SM00530">
    <property type="entry name" value="HTH_XRE"/>
    <property type="match status" value="1"/>
</dbReference>
<evidence type="ECO:0000313" key="5">
    <source>
        <dbReference type="Proteomes" id="UP001225034"/>
    </source>
</evidence>
<dbReference type="CDD" id="cd00093">
    <property type="entry name" value="HTH_XRE"/>
    <property type="match status" value="1"/>
</dbReference>
<dbReference type="InterPro" id="IPR001387">
    <property type="entry name" value="Cro/C1-type_HTH"/>
</dbReference>
<dbReference type="PANTHER" id="PTHR34475">
    <property type="match status" value="1"/>
</dbReference>
<dbReference type="Pfam" id="PF13464">
    <property type="entry name" value="RodZ_C"/>
    <property type="match status" value="1"/>
</dbReference>
<dbReference type="RefSeq" id="WP_306980553.1">
    <property type="nucleotide sequence ID" value="NZ_JAUSUA010000001.1"/>
</dbReference>
<feature type="region of interest" description="Disordered" evidence="1">
    <location>
        <begin position="137"/>
        <end position="202"/>
    </location>
</feature>
<sequence length="291" mass="32102">MSDLGLQLKQAREEKQLSLEDLQRTTKIQKRYLVAIEEGRFDSLPGLFYARAFVKTYAEAVGLDATELLEQHKNELPQPSKDAENIPSRSERRKPVSSPPQRKSRASSILPVVAVVVFIIIIAAGISLFRSQFLNSEDPADSEPDSPIEVELGETPEPEEEDPAPVEEGEEAGNDEESEEPEPEEEPTSELTLNDSTGNTSSFDLEASEFELTIEFSGDCSADIRNADGDFIVSSGLFSEGDEISEDYSDEESILINLGASQNATVFINGEEVDMPLDLVHQKLEITYNAE</sequence>
<dbReference type="InterPro" id="IPR010982">
    <property type="entry name" value="Lambda_DNA-bd_dom_sf"/>
</dbReference>
<keyword evidence="2" id="KW-1133">Transmembrane helix</keyword>
<feature type="region of interest" description="Disordered" evidence="1">
    <location>
        <begin position="72"/>
        <end position="104"/>
    </location>
</feature>
<dbReference type="Gene3D" id="1.10.260.40">
    <property type="entry name" value="lambda repressor-like DNA-binding domains"/>
    <property type="match status" value="1"/>
</dbReference>
<feature type="domain" description="HTH cro/C1-type" evidence="3">
    <location>
        <begin position="7"/>
        <end position="68"/>
    </location>
</feature>
<protein>
    <submittedName>
        <fullName evidence="4">Cytoskeletal protein RodZ</fullName>
    </submittedName>
</protein>
<feature type="compositionally biased region" description="Acidic residues" evidence="1">
    <location>
        <begin position="138"/>
        <end position="188"/>
    </location>
</feature>
<reference evidence="4 5" key="1">
    <citation type="submission" date="2023-07" db="EMBL/GenBank/DDBJ databases">
        <title>Genomic Encyclopedia of Type Strains, Phase IV (KMG-IV): sequencing the most valuable type-strain genomes for metagenomic binning, comparative biology and taxonomic classification.</title>
        <authorList>
            <person name="Goeker M."/>
        </authorList>
    </citation>
    <scope>NUCLEOTIDE SEQUENCE [LARGE SCALE GENOMIC DNA]</scope>
    <source>
        <strain evidence="4 5">DSM 19154</strain>
    </source>
</reference>
<feature type="transmembrane region" description="Helical" evidence="2">
    <location>
        <begin position="109"/>
        <end position="129"/>
    </location>
</feature>
<comment type="caution">
    <text evidence="4">The sequence shown here is derived from an EMBL/GenBank/DDBJ whole genome shotgun (WGS) entry which is preliminary data.</text>
</comment>